<gene>
    <name evidence="1" type="ORF">2050HW_00300</name>
</gene>
<keyword evidence="2" id="KW-1185">Reference proteome</keyword>
<sequence length="59" mass="6946">MIDDLFLEEITNLQDQTIKDNMVETKHTQVVRYLINTVGEEIGFHKVSQQVFQMHLNVN</sequence>
<evidence type="ECO:0000313" key="2">
    <source>
        <dbReference type="Proteomes" id="UP000223363"/>
    </source>
</evidence>
<name>A0A289Z7W6_9CAUD</name>
<organism evidence="1 2">
    <name type="scientific">Serratia phage vB_SmaM_ 2050HW</name>
    <dbReference type="NCBI Taxonomy" id="2024252"/>
    <lineage>
        <taxon>Viruses</taxon>
        <taxon>Duplodnaviria</taxon>
        <taxon>Heunggongvirae</taxon>
        <taxon>Uroviricota</taxon>
        <taxon>Caudoviricetes</taxon>
        <taxon>Chimalliviridae</taxon>
        <taxon>Moabitevirus</taxon>
        <taxon>Moabitevirus mv2050HW</taxon>
    </lineage>
</organism>
<dbReference type="Proteomes" id="UP000223363">
    <property type="component" value="Segment"/>
</dbReference>
<evidence type="ECO:0000313" key="1">
    <source>
        <dbReference type="EMBL" id="ATA65635.1"/>
    </source>
</evidence>
<dbReference type="EMBL" id="MF285618">
    <property type="protein sequence ID" value="ATA65635.1"/>
    <property type="molecule type" value="Genomic_DNA"/>
</dbReference>
<reference evidence="2" key="1">
    <citation type="submission" date="2017-06" db="EMBL/GenBank/DDBJ databases">
        <authorList>
            <person name="Zhao X."/>
        </authorList>
    </citation>
    <scope>NUCLEOTIDE SEQUENCE [LARGE SCALE GENOMIC DNA]</scope>
</reference>
<accession>A0A289Z7W6</accession>
<protein>
    <submittedName>
        <fullName evidence="1">Uncharacterized protein</fullName>
    </submittedName>
</protein>
<proteinExistence type="predicted"/>